<accession>A0AAD4SSX1</accession>
<evidence type="ECO:0000313" key="1">
    <source>
        <dbReference type="EMBL" id="KAI3922745.1"/>
    </source>
</evidence>
<organism evidence="1 2">
    <name type="scientific">Papaver atlanticum</name>
    <dbReference type="NCBI Taxonomy" id="357466"/>
    <lineage>
        <taxon>Eukaryota</taxon>
        <taxon>Viridiplantae</taxon>
        <taxon>Streptophyta</taxon>
        <taxon>Embryophyta</taxon>
        <taxon>Tracheophyta</taxon>
        <taxon>Spermatophyta</taxon>
        <taxon>Magnoliopsida</taxon>
        <taxon>Ranunculales</taxon>
        <taxon>Papaveraceae</taxon>
        <taxon>Papaveroideae</taxon>
        <taxon>Papaver</taxon>
    </lineage>
</organism>
<name>A0AAD4SSX1_9MAGN</name>
<dbReference type="EMBL" id="JAJJMB010008592">
    <property type="protein sequence ID" value="KAI3922745.1"/>
    <property type="molecule type" value="Genomic_DNA"/>
</dbReference>
<dbReference type="AlphaFoldDB" id="A0AAD4SSX1"/>
<comment type="caution">
    <text evidence="1">The sequence shown here is derived from an EMBL/GenBank/DDBJ whole genome shotgun (WGS) entry which is preliminary data.</text>
</comment>
<sequence>MYLVIHLKNALLIFQEILIFSHTRKNTRRKKRPSFFFFGTKSSGRDGIYYGVRREFSTEVNGRSTREGSLVKFQDEGILMMISSKIRLLNLANHPKWRRCTLDLQSDVELYVRE</sequence>
<protein>
    <submittedName>
        <fullName evidence="1">Uncharacterized protein</fullName>
    </submittedName>
</protein>
<evidence type="ECO:0000313" key="2">
    <source>
        <dbReference type="Proteomes" id="UP001202328"/>
    </source>
</evidence>
<proteinExistence type="predicted"/>
<reference evidence="1" key="1">
    <citation type="submission" date="2022-04" db="EMBL/GenBank/DDBJ databases">
        <title>A functionally conserved STORR gene fusion in Papaver species that diverged 16.8 million years ago.</title>
        <authorList>
            <person name="Catania T."/>
        </authorList>
    </citation>
    <scope>NUCLEOTIDE SEQUENCE</scope>
    <source>
        <strain evidence="1">S-188037</strain>
    </source>
</reference>
<gene>
    <name evidence="1" type="ORF">MKW98_006876</name>
</gene>
<keyword evidence="2" id="KW-1185">Reference proteome</keyword>
<dbReference type="Proteomes" id="UP001202328">
    <property type="component" value="Unassembled WGS sequence"/>
</dbReference>